<keyword evidence="2" id="KW-1185">Reference proteome</keyword>
<feature type="region of interest" description="Disordered" evidence="1">
    <location>
        <begin position="408"/>
        <end position="454"/>
    </location>
</feature>
<reference evidence="3" key="1">
    <citation type="submission" date="2025-08" db="UniProtKB">
        <authorList>
            <consortium name="RefSeq"/>
        </authorList>
    </citation>
    <scope>IDENTIFICATION</scope>
</reference>
<evidence type="ECO:0000313" key="2">
    <source>
        <dbReference type="Proteomes" id="UP000694920"/>
    </source>
</evidence>
<sequence length="711" mass="82657">MLLQINIEKLIFQWLGVLVYLGLVSSRSAEHLVHDENSRLNLYNSFGTQELANTVKSFQEGNTLTDKFNKWTKTLEQDKMRQPSTGKPKEDINEVLKPILESIIGQIDNEFRKIDRSKDQTKYSWLSRQKFHKDVFRLMEILEKNREKLLHGGHDSISVVLPKTEDKWNFFKDPHQLEPLKTKNNIISFTKSIRSQFNKEPIPHVIDEKIRFQNSNSSMKSRRVPAAVSKDISKENVEDPGKEKAHRRVLTVQLKVKVPEAHNKTVENGTSFHTSYLHEDNKDKVGTILPSDLNLHRKFKSELHCKSLKGFSTCTTNGTLSKQIKPIRLLVQISRKKRQLQDEIQDMSSTYDKMKHGKFYIRRIIRKKHVQRVDHLENEEHDSNDSSETTTANLVSVTKDSVESVVTVPEDGVSHFSVHDASKPDDDETNESEDGVDEQEEEEDPGSRGYLSPSKFSRIRKNLSDITDDSRMLAFVGSLEEFNLEEVSPGPLHKKLHRKEHGILSLSKQDTLDLEPIENSINHMFTSETTEANVFSSMNSTRVKDDYDITKNEIIWRKNRTPSTTERLLGEIEKLLEGIEEEFRQNISLTKQTLETGNLSKDSVIPREITLVRRKGRKERILEKSKFLKSSTNKKKLQKNFKENMKTPKQQINNDIKRVSRRRKYIGRYKRSPKVPMMHNVKHKFSSYSKKQRTKFKDQRIRASKMYGNHL</sequence>
<accession>A0AAJ7FLG2</accession>
<proteinExistence type="predicted"/>
<protein>
    <submittedName>
        <fullName evidence="3">Uncharacterized protein LOC107268900</fullName>
    </submittedName>
</protein>
<feature type="compositionally biased region" description="Basic and acidic residues" evidence="1">
    <location>
        <begin position="231"/>
        <end position="243"/>
    </location>
</feature>
<organism evidence="2 3">
    <name type="scientific">Cephus cinctus</name>
    <name type="common">Wheat stem sawfly</name>
    <dbReference type="NCBI Taxonomy" id="211228"/>
    <lineage>
        <taxon>Eukaryota</taxon>
        <taxon>Metazoa</taxon>
        <taxon>Ecdysozoa</taxon>
        <taxon>Arthropoda</taxon>
        <taxon>Hexapoda</taxon>
        <taxon>Insecta</taxon>
        <taxon>Pterygota</taxon>
        <taxon>Neoptera</taxon>
        <taxon>Endopterygota</taxon>
        <taxon>Hymenoptera</taxon>
        <taxon>Cephoidea</taxon>
        <taxon>Cephidae</taxon>
        <taxon>Cephus</taxon>
    </lineage>
</organism>
<dbReference type="AlphaFoldDB" id="A0AAJ7FLG2"/>
<evidence type="ECO:0000313" key="3">
    <source>
        <dbReference type="RefSeq" id="XP_015597621.1"/>
    </source>
</evidence>
<feature type="compositionally biased region" description="Acidic residues" evidence="1">
    <location>
        <begin position="425"/>
        <end position="444"/>
    </location>
</feature>
<gene>
    <name evidence="3" type="primary">LOC107268900</name>
</gene>
<feature type="region of interest" description="Disordered" evidence="1">
    <location>
        <begin position="216"/>
        <end position="246"/>
    </location>
</feature>
<evidence type="ECO:0000256" key="1">
    <source>
        <dbReference type="SAM" id="MobiDB-lite"/>
    </source>
</evidence>
<dbReference type="KEGG" id="ccin:107268900"/>
<dbReference type="Proteomes" id="UP000694920">
    <property type="component" value="Unplaced"/>
</dbReference>
<dbReference type="GeneID" id="107268900"/>
<name>A0AAJ7FLG2_CEPCN</name>
<dbReference type="RefSeq" id="XP_015597621.1">
    <property type="nucleotide sequence ID" value="XM_015742135.2"/>
</dbReference>